<dbReference type="EMBL" id="FN655623">
    <property type="protein sequence ID" value="CBY39709.1"/>
    <property type="molecule type" value="Genomic_DNA"/>
</dbReference>
<feature type="compositionally biased region" description="Low complexity" evidence="1">
    <location>
        <begin position="26"/>
        <end position="42"/>
    </location>
</feature>
<feature type="compositionally biased region" description="Polar residues" evidence="1">
    <location>
        <begin position="43"/>
        <end position="52"/>
    </location>
</feature>
<feature type="region of interest" description="Disordered" evidence="1">
    <location>
        <begin position="1"/>
        <end position="61"/>
    </location>
</feature>
<organism evidence="2">
    <name type="scientific">Oikopleura dioica</name>
    <name type="common">Tunicate</name>
    <dbReference type="NCBI Taxonomy" id="34765"/>
    <lineage>
        <taxon>Eukaryota</taxon>
        <taxon>Metazoa</taxon>
        <taxon>Chordata</taxon>
        <taxon>Tunicata</taxon>
        <taxon>Appendicularia</taxon>
        <taxon>Copelata</taxon>
        <taxon>Oikopleuridae</taxon>
        <taxon>Oikopleura</taxon>
    </lineage>
</organism>
<reference evidence="2" key="1">
    <citation type="journal article" date="2010" name="Science">
        <title>Plasticity of animal genome architecture unmasked by rapid evolution of a pelagic tunicate.</title>
        <authorList>
            <person name="Denoeud F."/>
            <person name="Henriet S."/>
            <person name="Mungpakdee S."/>
            <person name="Aury J.M."/>
            <person name="Da Silva C."/>
            <person name="Brinkmann H."/>
            <person name="Mikhaleva J."/>
            <person name="Olsen L.C."/>
            <person name="Jubin C."/>
            <person name="Canestro C."/>
            <person name="Bouquet J.M."/>
            <person name="Danks G."/>
            <person name="Poulain J."/>
            <person name="Campsteijn C."/>
            <person name="Adamski M."/>
            <person name="Cross I."/>
            <person name="Yadetie F."/>
            <person name="Muffato M."/>
            <person name="Louis A."/>
            <person name="Butcher S."/>
            <person name="Tsagkogeorga G."/>
            <person name="Konrad A."/>
            <person name="Singh S."/>
            <person name="Jensen M.F."/>
            <person name="Cong E.H."/>
            <person name="Eikeseth-Otteraa H."/>
            <person name="Noel B."/>
            <person name="Anthouard V."/>
            <person name="Porcel B.M."/>
            <person name="Kachouri-Lafond R."/>
            <person name="Nishino A."/>
            <person name="Ugolini M."/>
            <person name="Chourrout P."/>
            <person name="Nishida H."/>
            <person name="Aasland R."/>
            <person name="Huzurbazar S."/>
            <person name="Westhof E."/>
            <person name="Delsuc F."/>
            <person name="Lehrach H."/>
            <person name="Reinhardt R."/>
            <person name="Weissenbach J."/>
            <person name="Roy S.W."/>
            <person name="Artiguenave F."/>
            <person name="Postlethwait J.H."/>
            <person name="Manak J.R."/>
            <person name="Thompson E.M."/>
            <person name="Jaillon O."/>
            <person name="Du Pasquier L."/>
            <person name="Boudinot P."/>
            <person name="Liberles D.A."/>
            <person name="Volff J.N."/>
            <person name="Philippe H."/>
            <person name="Lenhard B."/>
            <person name="Roest Crollius H."/>
            <person name="Wincker P."/>
            <person name="Chourrout D."/>
        </authorList>
    </citation>
    <scope>NUCLEOTIDE SEQUENCE [LARGE SCALE GENOMIC DNA]</scope>
</reference>
<feature type="region of interest" description="Disordered" evidence="1">
    <location>
        <begin position="86"/>
        <end position="130"/>
    </location>
</feature>
<evidence type="ECO:0000256" key="1">
    <source>
        <dbReference type="SAM" id="MobiDB-lite"/>
    </source>
</evidence>
<evidence type="ECO:0000313" key="2">
    <source>
        <dbReference type="EMBL" id="CBY39709.1"/>
    </source>
</evidence>
<gene>
    <name evidence="2" type="ORF">GSOID_T00020292001</name>
</gene>
<feature type="compositionally biased region" description="Polar residues" evidence="1">
    <location>
        <begin position="88"/>
        <end position="105"/>
    </location>
</feature>
<accession>E4YW74</accession>
<proteinExistence type="predicted"/>
<protein>
    <submittedName>
        <fullName evidence="2">Uncharacterized protein</fullName>
    </submittedName>
</protein>
<dbReference type="Proteomes" id="UP000011014">
    <property type="component" value="Unassembled WGS sequence"/>
</dbReference>
<dbReference type="AlphaFoldDB" id="E4YW74"/>
<sequence>MRRNYNYHDNYFPSQNSSHPRNEKTSSSAFSSSSQISNDSQSLFPYSQQNHSKIYCPPPAPSSGYLNSSQICQNSQRMPIKMSFRAGPSSSQQFVPAAPYSSQKPQFFPFHEKTRVGSKSRRKSKTIEKI</sequence>
<name>E4YW74_OIKDI</name>